<evidence type="ECO:0008006" key="3">
    <source>
        <dbReference type="Google" id="ProtNLM"/>
    </source>
</evidence>
<accession>A0ABS0BZK5</accession>
<reference evidence="1 2" key="2">
    <citation type="submission" date="2020-11" db="EMBL/GenBank/DDBJ databases">
        <title>Sulfur oxidizing isolate from Hospital Hole Sinkhole.</title>
        <authorList>
            <person name="Scott K.M."/>
        </authorList>
    </citation>
    <scope>NUCLEOTIDE SEQUENCE [LARGE SCALE GENOMIC DNA]</scope>
    <source>
        <strain evidence="1 2">HH1</strain>
    </source>
</reference>
<name>A0ABS0BZK5_9GAMM</name>
<organism evidence="1 2">
    <name type="scientific">Thiomicrorhabdus heinhorstiae</name>
    <dbReference type="NCBI Taxonomy" id="2748010"/>
    <lineage>
        <taxon>Bacteria</taxon>
        <taxon>Pseudomonadati</taxon>
        <taxon>Pseudomonadota</taxon>
        <taxon>Gammaproteobacteria</taxon>
        <taxon>Thiotrichales</taxon>
        <taxon>Piscirickettsiaceae</taxon>
        <taxon>Thiomicrorhabdus</taxon>
    </lineage>
</organism>
<sequence length="113" mass="13479">MVYIERNVSGSIERIEFDPADNREEISFYDPELKEFLENMPDREATIKKILDKLDLDMVRVIEDLIEILIDKNLMLFTDLPEPVQNKLMFKKAMRSLNRPTRVIYEETDEIQL</sequence>
<dbReference type="RefSeq" id="WP_185979045.1">
    <property type="nucleotide sequence ID" value="NZ_JACBGI020000031.1"/>
</dbReference>
<proteinExistence type="predicted"/>
<evidence type="ECO:0000313" key="1">
    <source>
        <dbReference type="EMBL" id="MBF6058899.1"/>
    </source>
</evidence>
<dbReference type="EMBL" id="JACBGI020000031">
    <property type="protein sequence ID" value="MBF6058899.1"/>
    <property type="molecule type" value="Genomic_DNA"/>
</dbReference>
<reference evidence="1 2" key="1">
    <citation type="submission" date="2020-06" db="EMBL/GenBank/DDBJ databases">
        <authorList>
            <person name="Scott K."/>
        </authorList>
    </citation>
    <scope>NUCLEOTIDE SEQUENCE [LARGE SCALE GENOMIC DNA]</scope>
    <source>
        <strain evidence="1 2">HH1</strain>
    </source>
</reference>
<dbReference type="Proteomes" id="UP001193680">
    <property type="component" value="Unassembled WGS sequence"/>
</dbReference>
<gene>
    <name evidence="1" type="ORF">H8792_011145</name>
</gene>
<comment type="caution">
    <text evidence="1">The sequence shown here is derived from an EMBL/GenBank/DDBJ whole genome shotgun (WGS) entry which is preliminary data.</text>
</comment>
<keyword evidence="2" id="KW-1185">Reference proteome</keyword>
<protein>
    <recommendedName>
        <fullName evidence="3">Tryptophan synthase subunit beta like protein</fullName>
    </recommendedName>
</protein>
<evidence type="ECO:0000313" key="2">
    <source>
        <dbReference type="Proteomes" id="UP001193680"/>
    </source>
</evidence>